<sequence>MGRCTQAVGAVVQWVMTARSAFLVAGTTIWRADKSCGASLSNLFAVLTLISTVGTSRVLLQRVWATESEMRWGRLRLKLGSCTIHLQLLQEQPPYCRTDCSTSRQLNASRRRSPSSAMGSRWRKPIVAACPWPILPSPAALSRASVVTPTVRQSISCQSVPDTRLLT</sequence>
<dbReference type="EMBL" id="ML996167">
    <property type="protein sequence ID" value="KAF2733075.1"/>
    <property type="molecule type" value="Genomic_DNA"/>
</dbReference>
<gene>
    <name evidence="1" type="ORF">EJ04DRAFT_297015</name>
</gene>
<reference evidence="1" key="1">
    <citation type="journal article" date="2020" name="Stud. Mycol.">
        <title>101 Dothideomycetes genomes: a test case for predicting lifestyles and emergence of pathogens.</title>
        <authorList>
            <person name="Haridas S."/>
            <person name="Albert R."/>
            <person name="Binder M."/>
            <person name="Bloem J."/>
            <person name="Labutti K."/>
            <person name="Salamov A."/>
            <person name="Andreopoulos B."/>
            <person name="Baker S."/>
            <person name="Barry K."/>
            <person name="Bills G."/>
            <person name="Bluhm B."/>
            <person name="Cannon C."/>
            <person name="Castanera R."/>
            <person name="Culley D."/>
            <person name="Daum C."/>
            <person name="Ezra D."/>
            <person name="Gonzalez J."/>
            <person name="Henrissat B."/>
            <person name="Kuo A."/>
            <person name="Liang C."/>
            <person name="Lipzen A."/>
            <person name="Lutzoni F."/>
            <person name="Magnuson J."/>
            <person name="Mondo S."/>
            <person name="Nolan M."/>
            <person name="Ohm R."/>
            <person name="Pangilinan J."/>
            <person name="Park H.-J."/>
            <person name="Ramirez L."/>
            <person name="Alfaro M."/>
            <person name="Sun H."/>
            <person name="Tritt A."/>
            <person name="Yoshinaga Y."/>
            <person name="Zwiers L.-H."/>
            <person name="Turgeon B."/>
            <person name="Goodwin S."/>
            <person name="Spatafora J."/>
            <person name="Crous P."/>
            <person name="Grigoriev I."/>
        </authorList>
    </citation>
    <scope>NUCLEOTIDE SEQUENCE</scope>
    <source>
        <strain evidence="1">CBS 125425</strain>
    </source>
</reference>
<name>A0A9P4QX14_9PLEO</name>
<protein>
    <submittedName>
        <fullName evidence="1">Uncharacterized protein</fullName>
    </submittedName>
</protein>
<dbReference type="AlphaFoldDB" id="A0A9P4QX14"/>
<evidence type="ECO:0000313" key="1">
    <source>
        <dbReference type="EMBL" id="KAF2733075.1"/>
    </source>
</evidence>
<proteinExistence type="predicted"/>
<dbReference type="Proteomes" id="UP000799444">
    <property type="component" value="Unassembled WGS sequence"/>
</dbReference>
<comment type="caution">
    <text evidence="1">The sequence shown here is derived from an EMBL/GenBank/DDBJ whole genome shotgun (WGS) entry which is preliminary data.</text>
</comment>
<keyword evidence="2" id="KW-1185">Reference proteome</keyword>
<organism evidence="1 2">
    <name type="scientific">Polyplosphaeria fusca</name>
    <dbReference type="NCBI Taxonomy" id="682080"/>
    <lineage>
        <taxon>Eukaryota</taxon>
        <taxon>Fungi</taxon>
        <taxon>Dikarya</taxon>
        <taxon>Ascomycota</taxon>
        <taxon>Pezizomycotina</taxon>
        <taxon>Dothideomycetes</taxon>
        <taxon>Pleosporomycetidae</taxon>
        <taxon>Pleosporales</taxon>
        <taxon>Tetraplosphaeriaceae</taxon>
        <taxon>Polyplosphaeria</taxon>
    </lineage>
</organism>
<accession>A0A9P4QX14</accession>
<evidence type="ECO:0000313" key="2">
    <source>
        <dbReference type="Proteomes" id="UP000799444"/>
    </source>
</evidence>